<feature type="transmembrane region" description="Helical" evidence="1">
    <location>
        <begin position="59"/>
        <end position="80"/>
    </location>
</feature>
<protein>
    <submittedName>
        <fullName evidence="2">Uncharacterized protein</fullName>
    </submittedName>
</protein>
<gene>
    <name evidence="2" type="ORF">CRV08_09680</name>
</gene>
<proteinExistence type="predicted"/>
<dbReference type="Proteomes" id="UP000290172">
    <property type="component" value="Unassembled WGS sequence"/>
</dbReference>
<keyword evidence="1" id="KW-0812">Transmembrane</keyword>
<accession>A0A4Q0YBD1</accession>
<reference evidence="2 3" key="1">
    <citation type="submission" date="2017-10" db="EMBL/GenBank/DDBJ databases">
        <title>Genomics of the genus Arcobacter.</title>
        <authorList>
            <person name="Perez-Cataluna A."/>
            <person name="Figueras M.J."/>
        </authorList>
    </citation>
    <scope>NUCLEOTIDE SEQUENCE [LARGE SCALE GENOMIC DNA]</scope>
    <source>
        <strain evidence="2 3">CECT 8993</strain>
    </source>
</reference>
<organism evidence="2 3">
    <name type="scientific">Halarcobacter ebronensis</name>
    <dbReference type="NCBI Taxonomy" id="1462615"/>
    <lineage>
        <taxon>Bacteria</taxon>
        <taxon>Pseudomonadati</taxon>
        <taxon>Campylobacterota</taxon>
        <taxon>Epsilonproteobacteria</taxon>
        <taxon>Campylobacterales</taxon>
        <taxon>Arcobacteraceae</taxon>
        <taxon>Halarcobacter</taxon>
    </lineage>
</organism>
<comment type="caution">
    <text evidence="2">The sequence shown here is derived from an EMBL/GenBank/DDBJ whole genome shotgun (WGS) entry which is preliminary data.</text>
</comment>
<keyword evidence="1" id="KW-0472">Membrane</keyword>
<name>A0A4Q0YBD1_9BACT</name>
<dbReference type="RefSeq" id="WP_128981543.1">
    <property type="nucleotide sequence ID" value="NZ_PDKJ01000008.1"/>
</dbReference>
<evidence type="ECO:0000313" key="3">
    <source>
        <dbReference type="Proteomes" id="UP000290172"/>
    </source>
</evidence>
<evidence type="ECO:0000256" key="1">
    <source>
        <dbReference type="SAM" id="Phobius"/>
    </source>
</evidence>
<feature type="transmembrane region" description="Helical" evidence="1">
    <location>
        <begin position="21"/>
        <end position="39"/>
    </location>
</feature>
<dbReference type="AlphaFoldDB" id="A0A4Q0YBD1"/>
<keyword evidence="1" id="KW-1133">Transmembrane helix</keyword>
<dbReference type="EMBL" id="PDKJ01000008">
    <property type="protein sequence ID" value="RXJ67630.1"/>
    <property type="molecule type" value="Genomic_DNA"/>
</dbReference>
<sequence length="130" mass="15789">MFKQVKSALFWYYLYKFRRKVISIIFLLLIALFANSIYSDVVEYLTLKNRLEYLEIALLTKWSVIIFNILFSIYIFLGLFKNSKTEEENKREIIKNKDIIKNNKNKKFTKREEEFLQKELKSKADLLVER</sequence>
<evidence type="ECO:0000313" key="2">
    <source>
        <dbReference type="EMBL" id="RXJ67630.1"/>
    </source>
</evidence>